<evidence type="ECO:0000313" key="2">
    <source>
        <dbReference type="Proteomes" id="UP001144978"/>
    </source>
</evidence>
<keyword evidence="2" id="KW-1185">Reference proteome</keyword>
<protein>
    <submittedName>
        <fullName evidence="1">Uncharacterized protein</fullName>
    </submittedName>
</protein>
<evidence type="ECO:0000313" key="1">
    <source>
        <dbReference type="EMBL" id="KAJ2991611.1"/>
    </source>
</evidence>
<name>A0ACC1PG19_9APHY</name>
<dbReference type="EMBL" id="JANSHE010002475">
    <property type="protein sequence ID" value="KAJ2991611.1"/>
    <property type="molecule type" value="Genomic_DNA"/>
</dbReference>
<dbReference type="Proteomes" id="UP001144978">
    <property type="component" value="Unassembled WGS sequence"/>
</dbReference>
<comment type="caution">
    <text evidence="1">The sequence shown here is derived from an EMBL/GenBank/DDBJ whole genome shotgun (WGS) entry which is preliminary data.</text>
</comment>
<gene>
    <name evidence="1" type="ORF">NUW54_g8144</name>
</gene>
<sequence length="220" mass="22623">MLPLGLPTMLCYGRVRSNRSGERRPPFRFVSTRRLAIARERILLVMVLDLNVAPPPARSSPSSNAVPERPRRSARNHWLPGHVFTADRLPWPLLAADRFRASSSSLGVGLRPQTTGAAGAANPFRATMFSVTGNPASAFGGSGPGFAGSGSLLGSTSTNSSLGTNGSAFGASSPFSLGNNSTGAPSAFGTGSLGLGGAFGQNQGQQQQGQQQQGGTASLI</sequence>
<reference evidence="1" key="1">
    <citation type="submission" date="2022-08" db="EMBL/GenBank/DDBJ databases">
        <title>Genome Sequence of Pycnoporus sanguineus.</title>
        <authorList>
            <person name="Buettner E."/>
        </authorList>
    </citation>
    <scope>NUCLEOTIDE SEQUENCE</scope>
    <source>
        <strain evidence="1">CG-C14</strain>
    </source>
</reference>
<proteinExistence type="predicted"/>
<organism evidence="1 2">
    <name type="scientific">Trametes sanguinea</name>
    <dbReference type="NCBI Taxonomy" id="158606"/>
    <lineage>
        <taxon>Eukaryota</taxon>
        <taxon>Fungi</taxon>
        <taxon>Dikarya</taxon>
        <taxon>Basidiomycota</taxon>
        <taxon>Agaricomycotina</taxon>
        <taxon>Agaricomycetes</taxon>
        <taxon>Polyporales</taxon>
        <taxon>Polyporaceae</taxon>
        <taxon>Trametes</taxon>
    </lineage>
</organism>
<accession>A0ACC1PG19</accession>